<evidence type="ECO:0000256" key="6">
    <source>
        <dbReference type="ARBA" id="ARBA00023136"/>
    </source>
</evidence>
<evidence type="ECO:0000256" key="7">
    <source>
        <dbReference type="ARBA" id="ARBA00023224"/>
    </source>
</evidence>
<dbReference type="AlphaFoldDB" id="A0A9J6P4C6"/>
<organism evidence="14 15">
    <name type="scientific">Oceanirhabdus seepicola</name>
    <dbReference type="NCBI Taxonomy" id="2828781"/>
    <lineage>
        <taxon>Bacteria</taxon>
        <taxon>Bacillati</taxon>
        <taxon>Bacillota</taxon>
        <taxon>Clostridia</taxon>
        <taxon>Eubacteriales</taxon>
        <taxon>Clostridiaceae</taxon>
        <taxon>Oceanirhabdus</taxon>
    </lineage>
</organism>
<dbReference type="CDD" id="cd11386">
    <property type="entry name" value="MCP_signal"/>
    <property type="match status" value="1"/>
</dbReference>
<dbReference type="PANTHER" id="PTHR32089:SF112">
    <property type="entry name" value="LYSOZYME-LIKE PROTEIN-RELATED"/>
    <property type="match status" value="1"/>
</dbReference>
<dbReference type="Pfam" id="PF00015">
    <property type="entry name" value="MCPsignal"/>
    <property type="match status" value="1"/>
</dbReference>
<evidence type="ECO:0000256" key="8">
    <source>
        <dbReference type="ARBA" id="ARBA00029447"/>
    </source>
</evidence>
<dbReference type="Pfam" id="PF00672">
    <property type="entry name" value="HAMP"/>
    <property type="match status" value="1"/>
</dbReference>
<comment type="caution">
    <text evidence="14">The sequence shown here is derived from an EMBL/GenBank/DDBJ whole genome shotgun (WGS) entry which is preliminary data.</text>
</comment>
<dbReference type="Proteomes" id="UP001056429">
    <property type="component" value="Unassembled WGS sequence"/>
</dbReference>
<dbReference type="CDD" id="cd06225">
    <property type="entry name" value="HAMP"/>
    <property type="match status" value="1"/>
</dbReference>
<feature type="transmembrane region" description="Helical" evidence="11">
    <location>
        <begin position="7"/>
        <end position="28"/>
    </location>
</feature>
<name>A0A9J6P4C6_9CLOT</name>
<evidence type="ECO:0000256" key="11">
    <source>
        <dbReference type="SAM" id="Phobius"/>
    </source>
</evidence>
<evidence type="ECO:0000256" key="10">
    <source>
        <dbReference type="SAM" id="Coils"/>
    </source>
</evidence>
<evidence type="ECO:0000256" key="4">
    <source>
        <dbReference type="ARBA" id="ARBA00022692"/>
    </source>
</evidence>
<keyword evidence="4 11" id="KW-0812">Transmembrane</keyword>
<evidence type="ECO:0000259" key="12">
    <source>
        <dbReference type="PROSITE" id="PS50111"/>
    </source>
</evidence>
<protein>
    <submittedName>
        <fullName evidence="14">Methyl-accepting chemotaxis protein</fullName>
    </submittedName>
</protein>
<reference evidence="14" key="1">
    <citation type="journal article" date="2021" name="mSystems">
        <title>Bacteria and Archaea Synergistically Convert Glycine Betaine to Biogenic Methane in the Formosa Cold Seep of the South China Sea.</title>
        <authorList>
            <person name="Li L."/>
            <person name="Zhang W."/>
            <person name="Zhang S."/>
            <person name="Song L."/>
            <person name="Sun Q."/>
            <person name="Zhang H."/>
            <person name="Xiang H."/>
            <person name="Dong X."/>
        </authorList>
    </citation>
    <scope>NUCLEOTIDE SEQUENCE</scope>
    <source>
        <strain evidence="14">ZWT</strain>
    </source>
</reference>
<dbReference type="InterPro" id="IPR033479">
    <property type="entry name" value="dCache_1"/>
</dbReference>
<keyword evidence="5 11" id="KW-1133">Transmembrane helix</keyword>
<evidence type="ECO:0000313" key="15">
    <source>
        <dbReference type="Proteomes" id="UP001056429"/>
    </source>
</evidence>
<dbReference type="GO" id="GO:0006935">
    <property type="term" value="P:chemotaxis"/>
    <property type="evidence" value="ECO:0007669"/>
    <property type="project" value="UniProtKB-KW"/>
</dbReference>
<accession>A0A9J6P4C6</accession>
<dbReference type="SUPFAM" id="SSF58104">
    <property type="entry name" value="Methyl-accepting chemotaxis protein (MCP) signaling domain"/>
    <property type="match status" value="1"/>
</dbReference>
<evidence type="ECO:0000256" key="1">
    <source>
        <dbReference type="ARBA" id="ARBA00004651"/>
    </source>
</evidence>
<dbReference type="GO" id="GO:0005886">
    <property type="term" value="C:plasma membrane"/>
    <property type="evidence" value="ECO:0007669"/>
    <property type="project" value="UniProtKB-SubCell"/>
</dbReference>
<feature type="domain" description="HAMP" evidence="13">
    <location>
        <begin position="342"/>
        <end position="394"/>
    </location>
</feature>
<dbReference type="CDD" id="cd12912">
    <property type="entry name" value="PDC2_MCP_like"/>
    <property type="match status" value="1"/>
</dbReference>
<dbReference type="RefSeq" id="WP_250860521.1">
    <property type="nucleotide sequence ID" value="NZ_JAGSOJ010000003.1"/>
</dbReference>
<comment type="subcellular location">
    <subcellularLocation>
        <location evidence="1">Cell membrane</location>
        <topology evidence="1">Multi-pass membrane protein</topology>
    </subcellularLocation>
</comment>
<evidence type="ECO:0000256" key="9">
    <source>
        <dbReference type="PROSITE-ProRule" id="PRU00284"/>
    </source>
</evidence>
<feature type="domain" description="Methyl-accepting transducer" evidence="12">
    <location>
        <begin position="413"/>
        <end position="670"/>
    </location>
</feature>
<proteinExistence type="inferred from homology"/>
<sequence length="705" mass="78501">MKLKYKLIALFISFAIIPTITVGTLVYVQSSKLTLNSSYENLENQQKAAEISIVQAIEFIQKEGYQVAHEGIINKLFEVYDPVINTPNGKVNQVNNTEKKLNDKVLLNNNLPSVQQGNYQNFTEMFKYKLESMFHESKYHEEIMILDKNGKVIMTANGQGDNEEFGNADYFINIKENKVTYKSNAQKYSFSGNPVIYIAEPIMSKENQFLGAYVQVINLEKLSQEYIENIKIGSEGYVYIAEKDGTIIASPNKKQILQKDNMVQINESNISFTDKLGTSSYTYENIKYESVYTYNENLGWVITASIPTSETKAVGNLITKILALSTILIAVAACITSVIIARRISTPLEKISTKMEKVAEGDFTIKIEEGSNDEIGIMSKGINSTLNKIKESIGKVKNTSKSVANSSDTLKCTSDQMVQTSEEVANSIQEVAKGAYSQAEELMEIVNLISNFDEEIKKVEHQIINVTENSKDTEDKAQNGTHKINELIVSINNIKEKFDITMVKINDLSLAISQIEKITDTINDISEQTNMLALNAAIEAARAGENGKGFSVVAEEVRKLAEESKKSSERIMSLIKAIIEDTKKVNENTNSVNELMEEQQSVAEISMTAFKDILSSVNKIPQSMKETSSSVNQVVEIKDVILNKVENVTSVAQEVSASAEQISASSEEMLASTEEVLRMAENVQGDSMDLQEKMNIFKIDEAVEN</sequence>
<dbReference type="Gene3D" id="1.10.287.950">
    <property type="entry name" value="Methyl-accepting chemotaxis protein"/>
    <property type="match status" value="1"/>
</dbReference>
<keyword evidence="10" id="KW-0175">Coiled coil</keyword>
<dbReference type="GO" id="GO:0007165">
    <property type="term" value="P:signal transduction"/>
    <property type="evidence" value="ECO:0007669"/>
    <property type="project" value="UniProtKB-KW"/>
</dbReference>
<dbReference type="SMART" id="SM00304">
    <property type="entry name" value="HAMP"/>
    <property type="match status" value="1"/>
</dbReference>
<dbReference type="Gene3D" id="3.30.450.20">
    <property type="entry name" value="PAS domain"/>
    <property type="match status" value="1"/>
</dbReference>
<dbReference type="EMBL" id="JAGSOJ010000003">
    <property type="protein sequence ID" value="MCM1991419.1"/>
    <property type="molecule type" value="Genomic_DNA"/>
</dbReference>
<reference evidence="14" key="2">
    <citation type="submission" date="2021-04" db="EMBL/GenBank/DDBJ databases">
        <authorList>
            <person name="Dong X."/>
        </authorList>
    </citation>
    <scope>NUCLEOTIDE SEQUENCE</scope>
    <source>
        <strain evidence="14">ZWT</strain>
    </source>
</reference>
<evidence type="ECO:0000313" key="14">
    <source>
        <dbReference type="EMBL" id="MCM1991419.1"/>
    </source>
</evidence>
<keyword evidence="7 9" id="KW-0807">Transducer</keyword>
<comment type="similarity">
    <text evidence="8">Belongs to the methyl-accepting chemotaxis (MCP) protein family.</text>
</comment>
<evidence type="ECO:0000256" key="3">
    <source>
        <dbReference type="ARBA" id="ARBA00022500"/>
    </source>
</evidence>
<keyword evidence="6 11" id="KW-0472">Membrane</keyword>
<dbReference type="Pfam" id="PF02743">
    <property type="entry name" value="dCache_1"/>
    <property type="match status" value="1"/>
</dbReference>
<dbReference type="PROSITE" id="PS50111">
    <property type="entry name" value="CHEMOTAXIS_TRANSDUC_2"/>
    <property type="match status" value="1"/>
</dbReference>
<dbReference type="PANTHER" id="PTHR32089">
    <property type="entry name" value="METHYL-ACCEPTING CHEMOTAXIS PROTEIN MCPB"/>
    <property type="match status" value="1"/>
</dbReference>
<evidence type="ECO:0000256" key="5">
    <source>
        <dbReference type="ARBA" id="ARBA00022989"/>
    </source>
</evidence>
<gene>
    <name evidence="14" type="ORF">KDK92_16920</name>
</gene>
<feature type="coiled-coil region" evidence="10">
    <location>
        <begin position="449"/>
        <end position="476"/>
    </location>
</feature>
<dbReference type="CDD" id="cd18773">
    <property type="entry name" value="PDC1_HK_sensor"/>
    <property type="match status" value="1"/>
</dbReference>
<keyword evidence="3" id="KW-0145">Chemotaxis</keyword>
<dbReference type="PROSITE" id="PS50885">
    <property type="entry name" value="HAMP"/>
    <property type="match status" value="1"/>
</dbReference>
<keyword evidence="2" id="KW-1003">Cell membrane</keyword>
<dbReference type="InterPro" id="IPR003660">
    <property type="entry name" value="HAMP_dom"/>
</dbReference>
<dbReference type="SMART" id="SM00283">
    <property type="entry name" value="MA"/>
    <property type="match status" value="1"/>
</dbReference>
<dbReference type="Gene3D" id="6.10.340.10">
    <property type="match status" value="1"/>
</dbReference>
<keyword evidence="15" id="KW-1185">Reference proteome</keyword>
<evidence type="ECO:0000259" key="13">
    <source>
        <dbReference type="PROSITE" id="PS50885"/>
    </source>
</evidence>
<evidence type="ECO:0000256" key="2">
    <source>
        <dbReference type="ARBA" id="ARBA00022475"/>
    </source>
</evidence>
<dbReference type="InterPro" id="IPR004089">
    <property type="entry name" value="MCPsignal_dom"/>
</dbReference>